<evidence type="ECO:0000313" key="1">
    <source>
        <dbReference type="EMBL" id="MEB5476136.1"/>
    </source>
</evidence>
<evidence type="ECO:0000313" key="2">
    <source>
        <dbReference type="Proteomes" id="UP001339883"/>
    </source>
</evidence>
<proteinExistence type="predicted"/>
<dbReference type="EMBL" id="VTDN01000002">
    <property type="protein sequence ID" value="MEB5476136.1"/>
    <property type="molecule type" value="Genomic_DNA"/>
</dbReference>
<dbReference type="InterPro" id="IPR019734">
    <property type="entry name" value="TPR_rpt"/>
</dbReference>
<dbReference type="RefSeq" id="WP_195770785.1">
    <property type="nucleotide sequence ID" value="NZ_VTDN01000002.1"/>
</dbReference>
<dbReference type="InterPro" id="IPR011990">
    <property type="entry name" value="TPR-like_helical_dom_sf"/>
</dbReference>
<sequence>MGVFQNFKQLIRQQEVEIQQLYQDACQNIQGGCFEDAEIKLKKIQTISSKDTRWMRGFGHLFHYKNNSTLSYHWYMQAAQLNDDQAFYHLGQIEYQRHNYTLAKHYFKSSISYGNSLSLLTLGTIYLHEYELENALITLEQAVSCNHYDALIPLGQTYLLAKAYSKAEECFSKACDFDIQFASHYFARVQQCLNRLDLAKNWYLYAFHTEQNLSSLEAFGQLLCSEGNILEGENIIAIAHKLEENTSLSNEENQIFERIMGTNRNFKLNL</sequence>
<comment type="caution">
    <text evidence="1">The sequence shown here is derived from an EMBL/GenBank/DDBJ whole genome shotgun (WGS) entry which is preliminary data.</text>
</comment>
<organism evidence="1 2">
    <name type="scientific">Acinetobacter pollinis</name>
    <dbReference type="NCBI Taxonomy" id="2605270"/>
    <lineage>
        <taxon>Bacteria</taxon>
        <taxon>Pseudomonadati</taxon>
        <taxon>Pseudomonadota</taxon>
        <taxon>Gammaproteobacteria</taxon>
        <taxon>Moraxellales</taxon>
        <taxon>Moraxellaceae</taxon>
        <taxon>Acinetobacter</taxon>
    </lineage>
</organism>
<dbReference type="Gene3D" id="1.25.40.10">
    <property type="entry name" value="Tetratricopeptide repeat domain"/>
    <property type="match status" value="2"/>
</dbReference>
<name>A0ABU6DRQ9_9GAMM</name>
<dbReference type="Proteomes" id="UP001339883">
    <property type="component" value="Unassembled WGS sequence"/>
</dbReference>
<keyword evidence="2" id="KW-1185">Reference proteome</keyword>
<dbReference type="SMART" id="SM00028">
    <property type="entry name" value="TPR"/>
    <property type="match status" value="2"/>
</dbReference>
<evidence type="ECO:0008006" key="3">
    <source>
        <dbReference type="Google" id="ProtNLM"/>
    </source>
</evidence>
<dbReference type="SUPFAM" id="SSF81901">
    <property type="entry name" value="HCP-like"/>
    <property type="match status" value="1"/>
</dbReference>
<reference evidence="1 2" key="1">
    <citation type="submission" date="2019-08" db="EMBL/GenBank/DDBJ databases">
        <title>Five species of Acinetobacter isolated from floral nectar and animal pollinators.</title>
        <authorList>
            <person name="Hendry T.A."/>
        </authorList>
    </citation>
    <scope>NUCLEOTIDE SEQUENCE [LARGE SCALE GENOMIC DNA]</scope>
    <source>
        <strain evidence="1 2">MD18.27</strain>
    </source>
</reference>
<accession>A0ABU6DRQ9</accession>
<protein>
    <recommendedName>
        <fullName evidence="3">Tetratricopeptide repeat protein</fullName>
    </recommendedName>
</protein>
<gene>
    <name evidence="1" type="ORF">I2F25_03570</name>
</gene>